<name>A0A165LNF9_EXIGL</name>
<dbReference type="InterPro" id="IPR053212">
    <property type="entry name" value="DHP_3-monooxygenase"/>
</dbReference>
<dbReference type="InParanoid" id="A0A165LNF9"/>
<dbReference type="SUPFAM" id="SSF54373">
    <property type="entry name" value="FAD-linked reductases, C-terminal domain"/>
    <property type="match status" value="1"/>
</dbReference>
<evidence type="ECO:0000313" key="2">
    <source>
        <dbReference type="EMBL" id="KZV98097.1"/>
    </source>
</evidence>
<dbReference type="InterPro" id="IPR054707">
    <property type="entry name" value="DhpH_subs-bd"/>
</dbReference>
<sequence>MAIAKPKQHVVIVGGSLAGLFNGVALSRLGHRVTILERNTTPLLHNQGAGVVFGGDLLEYFSTYDRTRTPLYTTIRTRQHLDQSGAIVHSARAEQHMTSWDLLYHLLRANYDGINSDYVTPPARVEGDGEVEYRYDCRVTAIEDLGEGKGVSVTYKTHANPDAEETLTGDMLIAADGASSFVRTLLFPDAKRTYAGYIGWRGTAPENAVLQHTAETLFEKFTFYMAEGLQFLTYLIPGKNGSVKPGERVANWVWYSNYAEGSPELAEVLTDRDGKQHRITLPPGGVQPAVWEKQKQKGQAELPPQLHDLMDKTEVPFVQAITDNASPRASLWGGRLLIVGDALAGFRPHTAASTSQAAMHALMVARLFRGETTLEKWERDVLNYAKVTQARGIMLGNRSQFGGHATLL</sequence>
<evidence type="ECO:0000259" key="1">
    <source>
        <dbReference type="Pfam" id="PF22607"/>
    </source>
</evidence>
<dbReference type="AlphaFoldDB" id="A0A165LNF9"/>
<dbReference type="EMBL" id="KV425922">
    <property type="protein sequence ID" value="KZV98097.1"/>
    <property type="molecule type" value="Genomic_DNA"/>
</dbReference>
<dbReference type="Gene3D" id="3.30.9.60">
    <property type="match status" value="1"/>
</dbReference>
<proteinExistence type="predicted"/>
<gene>
    <name evidence="2" type="ORF">EXIGLDRAFT_763779</name>
</gene>
<dbReference type="Gene3D" id="3.50.50.60">
    <property type="entry name" value="FAD/NAD(P)-binding domain"/>
    <property type="match status" value="1"/>
</dbReference>
<dbReference type="SUPFAM" id="SSF51905">
    <property type="entry name" value="FAD/NAD(P)-binding domain"/>
    <property type="match status" value="1"/>
</dbReference>
<dbReference type="PANTHER" id="PTHR47469">
    <property type="entry name" value="MONOOXYGENASE-LIKE"/>
    <property type="match status" value="1"/>
</dbReference>
<accession>A0A165LNF9</accession>
<dbReference type="PANTHER" id="PTHR47469:SF2">
    <property type="entry name" value="OS06G0597600 PROTEIN"/>
    <property type="match status" value="1"/>
</dbReference>
<protein>
    <submittedName>
        <fullName evidence="2">FAD/NAD(P)-binding domain-containing protein</fullName>
    </submittedName>
</protein>
<dbReference type="Proteomes" id="UP000077266">
    <property type="component" value="Unassembled WGS sequence"/>
</dbReference>
<dbReference type="InterPro" id="IPR036188">
    <property type="entry name" value="FAD/NAD-bd_sf"/>
</dbReference>
<organism evidence="2 3">
    <name type="scientific">Exidia glandulosa HHB12029</name>
    <dbReference type="NCBI Taxonomy" id="1314781"/>
    <lineage>
        <taxon>Eukaryota</taxon>
        <taxon>Fungi</taxon>
        <taxon>Dikarya</taxon>
        <taxon>Basidiomycota</taxon>
        <taxon>Agaricomycotina</taxon>
        <taxon>Agaricomycetes</taxon>
        <taxon>Auriculariales</taxon>
        <taxon>Exidiaceae</taxon>
        <taxon>Exidia</taxon>
    </lineage>
</organism>
<reference evidence="2 3" key="1">
    <citation type="journal article" date="2016" name="Mol. Biol. Evol.">
        <title>Comparative Genomics of Early-Diverging Mushroom-Forming Fungi Provides Insights into the Origins of Lignocellulose Decay Capabilities.</title>
        <authorList>
            <person name="Nagy L.G."/>
            <person name="Riley R."/>
            <person name="Tritt A."/>
            <person name="Adam C."/>
            <person name="Daum C."/>
            <person name="Floudas D."/>
            <person name="Sun H."/>
            <person name="Yadav J.S."/>
            <person name="Pangilinan J."/>
            <person name="Larsson K.H."/>
            <person name="Matsuura K."/>
            <person name="Barry K."/>
            <person name="Labutti K."/>
            <person name="Kuo R."/>
            <person name="Ohm R.A."/>
            <person name="Bhattacharya S.S."/>
            <person name="Shirouzu T."/>
            <person name="Yoshinaga Y."/>
            <person name="Martin F.M."/>
            <person name="Grigoriev I.V."/>
            <person name="Hibbett D.S."/>
        </authorList>
    </citation>
    <scope>NUCLEOTIDE SEQUENCE [LARGE SCALE GENOMIC DNA]</scope>
    <source>
        <strain evidence="2 3">HHB12029</strain>
    </source>
</reference>
<dbReference type="STRING" id="1314781.A0A165LNF9"/>
<evidence type="ECO:0000313" key="3">
    <source>
        <dbReference type="Proteomes" id="UP000077266"/>
    </source>
</evidence>
<dbReference type="Pfam" id="PF22607">
    <property type="entry name" value="FAD_binding-like"/>
    <property type="match status" value="1"/>
</dbReference>
<dbReference type="OrthoDB" id="655030at2759"/>
<feature type="domain" description="2,6-dihydroxypyridine 3-monooxygenase substrate binding" evidence="1">
    <location>
        <begin position="194"/>
        <end position="323"/>
    </location>
</feature>
<dbReference type="Gene3D" id="3.30.9.10">
    <property type="entry name" value="D-Amino Acid Oxidase, subunit A, domain 2"/>
    <property type="match status" value="1"/>
</dbReference>
<keyword evidence="3" id="KW-1185">Reference proteome</keyword>